<organism evidence="3 4">
    <name type="scientific">Chryseobacterium polytrichastri</name>
    <dbReference type="NCBI Taxonomy" id="1302687"/>
    <lineage>
        <taxon>Bacteria</taxon>
        <taxon>Pseudomonadati</taxon>
        <taxon>Bacteroidota</taxon>
        <taxon>Flavobacteriia</taxon>
        <taxon>Flavobacteriales</taxon>
        <taxon>Weeksellaceae</taxon>
        <taxon>Chryseobacterium group</taxon>
        <taxon>Chryseobacterium</taxon>
    </lineage>
</organism>
<dbReference type="GO" id="GO:0016757">
    <property type="term" value="F:glycosyltransferase activity"/>
    <property type="evidence" value="ECO:0007669"/>
    <property type="project" value="InterPro"/>
</dbReference>
<keyword evidence="1 3" id="KW-0808">Transferase</keyword>
<dbReference type="Gene3D" id="3.40.50.2000">
    <property type="entry name" value="Glycogen Phosphorylase B"/>
    <property type="match status" value="1"/>
</dbReference>
<keyword evidence="4" id="KW-1185">Reference proteome</keyword>
<evidence type="ECO:0000313" key="4">
    <source>
        <dbReference type="Proteomes" id="UP000184364"/>
    </source>
</evidence>
<accession>A0A1M6X774</accession>
<dbReference type="GO" id="GO:0009103">
    <property type="term" value="P:lipopolysaccharide biosynthetic process"/>
    <property type="evidence" value="ECO:0007669"/>
    <property type="project" value="TreeGrafter"/>
</dbReference>
<reference evidence="4" key="1">
    <citation type="submission" date="2016-11" db="EMBL/GenBank/DDBJ databases">
        <authorList>
            <person name="Varghese N."/>
            <person name="Submissions S."/>
        </authorList>
    </citation>
    <scope>NUCLEOTIDE SEQUENCE [LARGE SCALE GENOMIC DNA]</scope>
    <source>
        <strain evidence="4">DSM 26899</strain>
    </source>
</reference>
<dbReference type="STRING" id="1302687.SAMN05444267_1010113"/>
<name>A0A1M6X774_9FLAO</name>
<dbReference type="InterPro" id="IPR001296">
    <property type="entry name" value="Glyco_trans_1"/>
</dbReference>
<dbReference type="PANTHER" id="PTHR46401">
    <property type="entry name" value="GLYCOSYLTRANSFERASE WBBK-RELATED"/>
    <property type="match status" value="1"/>
</dbReference>
<dbReference type="PANTHER" id="PTHR46401:SF2">
    <property type="entry name" value="GLYCOSYLTRANSFERASE WBBK-RELATED"/>
    <property type="match status" value="1"/>
</dbReference>
<gene>
    <name evidence="3" type="ORF">SAMN05444267_1010113</name>
</gene>
<dbReference type="OrthoDB" id="9801609at2"/>
<dbReference type="CDD" id="cd03801">
    <property type="entry name" value="GT4_PimA-like"/>
    <property type="match status" value="1"/>
</dbReference>
<evidence type="ECO:0000259" key="2">
    <source>
        <dbReference type="Pfam" id="PF00534"/>
    </source>
</evidence>
<dbReference type="RefSeq" id="WP_073292513.1">
    <property type="nucleotide sequence ID" value="NZ_FRAV01000010.1"/>
</dbReference>
<dbReference type="Pfam" id="PF00534">
    <property type="entry name" value="Glycos_transf_1"/>
    <property type="match status" value="1"/>
</dbReference>
<dbReference type="Proteomes" id="UP000184364">
    <property type="component" value="Unassembled WGS sequence"/>
</dbReference>
<dbReference type="AlphaFoldDB" id="A0A1M6X774"/>
<evidence type="ECO:0000313" key="3">
    <source>
        <dbReference type="EMBL" id="SHL01862.1"/>
    </source>
</evidence>
<feature type="domain" description="Glycosyl transferase family 1" evidence="2">
    <location>
        <begin position="179"/>
        <end position="318"/>
    </location>
</feature>
<dbReference type="SUPFAM" id="SSF53756">
    <property type="entry name" value="UDP-Glycosyltransferase/glycogen phosphorylase"/>
    <property type="match status" value="1"/>
</dbReference>
<evidence type="ECO:0000256" key="1">
    <source>
        <dbReference type="ARBA" id="ARBA00022679"/>
    </source>
</evidence>
<sequence length="385" mass="45092">MKIGLTQNDYPIKRNILNKVSGFEYVFLRKNNNFFHSLSTVKNILFRKKDNIEGKYFFYQKPKIDILHLYNDINYSSQKWVASFETLVPRFLETRNDHQKTEPQHTRNKKTENALKQISRKNCLGIISISQASANIQLELLKNYPEFQEIINNKLSVIHPSQEVIPRDSLSVYKNIESFNLIFVGTQFHLKGGVEMVEVLKKLKEKHNFKLTIVSSFKTDNYVTKVTEKEAQETKELLKKEEWIEIFENIPNEKVIELIKQSHVGLLPTWSDTYGFSVLEMQAAGVPVISTDIRALPEINNENCGWLIHIPQNRLKQALYYTNEQKEELKKTLKVQLENVLEDILVHPEQLLEKSKNSLERIKKNHDPIIFSEKLNAIYSKIKQF</sequence>
<protein>
    <submittedName>
        <fullName evidence="3">Glycosyltransferase involved in cell wall bisynthesis</fullName>
    </submittedName>
</protein>
<dbReference type="EMBL" id="FRAV01000010">
    <property type="protein sequence ID" value="SHL01862.1"/>
    <property type="molecule type" value="Genomic_DNA"/>
</dbReference>
<proteinExistence type="predicted"/>